<dbReference type="SUPFAM" id="SSF74650">
    <property type="entry name" value="Galactose mutarotase-like"/>
    <property type="match status" value="1"/>
</dbReference>
<sequence>MFYIKRKNVDGMLRIECSNETGDTRMEIIPERGAIISDFVVKGEKVFYLNNETLIDKRKNVRGGNPILFPICGPLDEGRYEINGNAYFMKQHGFARNQEWMVIREEASDERAKVTLQLKDNKETYAQYPFHFQLQLTYTLDEGGLDIKVTVKNEDEKPMPFSFGFHPYFYVADKNRVSIEIPSTDYENVIPESFVNEKWNFEQDEINVKFQRLMADECRLVDLNRSLSVRLKWDDPFRYIVVWTLKDQSFICVEPWTAFVNALNSNQDLSILKSGEERELSFSIQVEKE</sequence>
<organism evidence="1 2">
    <name type="scientific">Fervidibacillus albus</name>
    <dbReference type="NCBI Taxonomy" id="2980026"/>
    <lineage>
        <taxon>Bacteria</taxon>
        <taxon>Bacillati</taxon>
        <taxon>Bacillota</taxon>
        <taxon>Bacilli</taxon>
        <taxon>Bacillales</taxon>
        <taxon>Bacillaceae</taxon>
        <taxon>Fervidibacillus</taxon>
    </lineage>
</organism>
<protein>
    <recommendedName>
        <fullName evidence="3">Aldose 1-epimerase</fullName>
    </recommendedName>
</protein>
<name>A0A9E8RU70_9BACI</name>
<reference evidence="1" key="1">
    <citation type="submission" date="2022-09" db="EMBL/GenBank/DDBJ databases">
        <title>Complete Genomes of Fervidibacillus albus and Fervidibacillus halotolerans isolated from tidal flat sediments.</title>
        <authorList>
            <person name="Kwon K.K."/>
            <person name="Yang S.-H."/>
            <person name="Park M.J."/>
            <person name="Oh H.-M."/>
        </authorList>
    </citation>
    <scope>NUCLEOTIDE SEQUENCE</scope>
    <source>
        <strain evidence="1">MEBiC13591</strain>
    </source>
</reference>
<dbReference type="EMBL" id="CP106878">
    <property type="protein sequence ID" value="WAA08925.1"/>
    <property type="molecule type" value="Genomic_DNA"/>
</dbReference>
<dbReference type="InterPro" id="IPR014718">
    <property type="entry name" value="GH-type_carb-bd"/>
</dbReference>
<evidence type="ECO:0000313" key="1">
    <source>
        <dbReference type="EMBL" id="WAA08925.1"/>
    </source>
</evidence>
<accession>A0A9E8RU70</accession>
<evidence type="ECO:0008006" key="3">
    <source>
        <dbReference type="Google" id="ProtNLM"/>
    </source>
</evidence>
<dbReference type="AlphaFoldDB" id="A0A9E8RU70"/>
<dbReference type="PANTHER" id="PTHR11122">
    <property type="entry name" value="APOSPORY-ASSOCIATED PROTEIN C-RELATED"/>
    <property type="match status" value="1"/>
</dbReference>
<dbReference type="InterPro" id="IPR011013">
    <property type="entry name" value="Gal_mutarotase_sf_dom"/>
</dbReference>
<dbReference type="Gene3D" id="2.70.98.10">
    <property type="match status" value="1"/>
</dbReference>
<gene>
    <name evidence="1" type="ORF">OE104_09940</name>
</gene>
<keyword evidence="2" id="KW-1185">Reference proteome</keyword>
<evidence type="ECO:0000313" key="2">
    <source>
        <dbReference type="Proteomes" id="UP001164718"/>
    </source>
</evidence>
<dbReference type="PANTHER" id="PTHR11122:SF13">
    <property type="entry name" value="GLUCOSE-6-PHOSPHATE 1-EPIMERASE"/>
    <property type="match status" value="1"/>
</dbReference>
<dbReference type="KEGG" id="faf:OE104_09940"/>
<dbReference type="CDD" id="cd09025">
    <property type="entry name" value="Aldose_epim_Slr1438"/>
    <property type="match status" value="1"/>
</dbReference>
<dbReference type="Pfam" id="PF01263">
    <property type="entry name" value="Aldose_epim"/>
    <property type="match status" value="1"/>
</dbReference>
<dbReference type="GO" id="GO:0005975">
    <property type="term" value="P:carbohydrate metabolic process"/>
    <property type="evidence" value="ECO:0007669"/>
    <property type="project" value="InterPro"/>
</dbReference>
<dbReference type="GO" id="GO:0016853">
    <property type="term" value="F:isomerase activity"/>
    <property type="evidence" value="ECO:0007669"/>
    <property type="project" value="InterPro"/>
</dbReference>
<proteinExistence type="predicted"/>
<dbReference type="RefSeq" id="WP_275416710.1">
    <property type="nucleotide sequence ID" value="NZ_CP106878.1"/>
</dbReference>
<dbReference type="Proteomes" id="UP001164718">
    <property type="component" value="Chromosome"/>
</dbReference>
<dbReference type="InterPro" id="IPR008183">
    <property type="entry name" value="Aldose_1/G6P_1-epimerase"/>
</dbReference>
<dbReference type="GO" id="GO:0030246">
    <property type="term" value="F:carbohydrate binding"/>
    <property type="evidence" value="ECO:0007669"/>
    <property type="project" value="InterPro"/>
</dbReference>